<dbReference type="Gene3D" id="2.30.110.10">
    <property type="entry name" value="Electron Transport, Fmn-binding Protein, Chain A"/>
    <property type="match status" value="1"/>
</dbReference>
<keyword evidence="3" id="KW-1185">Reference proteome</keyword>
<gene>
    <name evidence="2" type="ORF">D9V28_08120</name>
</gene>
<protein>
    <submittedName>
        <fullName evidence="2">FMN-binding negative transcriptional regulator</fullName>
    </submittedName>
</protein>
<evidence type="ECO:0000313" key="3">
    <source>
        <dbReference type="Proteomes" id="UP000282460"/>
    </source>
</evidence>
<dbReference type="OrthoDB" id="9794948at2"/>
<dbReference type="PIRSF" id="PIRSF010372">
    <property type="entry name" value="PaiB"/>
    <property type="match status" value="1"/>
</dbReference>
<dbReference type="PANTHER" id="PTHR35802:SF1">
    <property type="entry name" value="PROTEASE SYNTHASE AND SPORULATION PROTEIN PAI 2"/>
    <property type="match status" value="1"/>
</dbReference>
<dbReference type="Pfam" id="PF04299">
    <property type="entry name" value="FMN_bind_2"/>
    <property type="match status" value="1"/>
</dbReference>
<feature type="region of interest" description="Disordered" evidence="1">
    <location>
        <begin position="204"/>
        <end position="236"/>
    </location>
</feature>
<dbReference type="AlphaFoldDB" id="A0A3L7J134"/>
<sequence>MRHTPSYIVTDPQEVKRLIRENPWATIVSNTAKGLVASHYPVILEEGRDEISIVSHVGRPDDRTLELGQHEVMVIIQGPHGYVSPSWYDGSPAVPTWNHVTAHLYGNPEILSDDENWRVLSELVSHFEHELPEPNLLEDNEEYGRRIVSGTVGFRMRVTRFEARAKLSQGKSDEIVDNVMTELEHGEHYSHPGLAAEMHRVHDGRHTDAQHADAPTPTPQPEISDPGIADPETADR</sequence>
<proteinExistence type="predicted"/>
<dbReference type="Proteomes" id="UP000282460">
    <property type="component" value="Unassembled WGS sequence"/>
</dbReference>
<dbReference type="SUPFAM" id="SSF50475">
    <property type="entry name" value="FMN-binding split barrel"/>
    <property type="match status" value="1"/>
</dbReference>
<organism evidence="2 3">
    <name type="scientific">Mycetocola zhadangensis</name>
    <dbReference type="NCBI Taxonomy" id="1164595"/>
    <lineage>
        <taxon>Bacteria</taxon>
        <taxon>Bacillati</taxon>
        <taxon>Actinomycetota</taxon>
        <taxon>Actinomycetes</taxon>
        <taxon>Micrococcales</taxon>
        <taxon>Microbacteriaceae</taxon>
        <taxon>Mycetocola</taxon>
    </lineage>
</organism>
<dbReference type="InterPro" id="IPR012349">
    <property type="entry name" value="Split_barrel_FMN-bd"/>
</dbReference>
<dbReference type="RefSeq" id="WP_121659226.1">
    <property type="nucleotide sequence ID" value="NZ_BMEK01000002.1"/>
</dbReference>
<dbReference type="PANTHER" id="PTHR35802">
    <property type="entry name" value="PROTEASE SYNTHASE AND SPORULATION PROTEIN PAI 2"/>
    <property type="match status" value="1"/>
</dbReference>
<comment type="caution">
    <text evidence="2">The sequence shown here is derived from an EMBL/GenBank/DDBJ whole genome shotgun (WGS) entry which is preliminary data.</text>
</comment>
<dbReference type="EMBL" id="RCWJ01000002">
    <property type="protein sequence ID" value="RLQ84180.1"/>
    <property type="molecule type" value="Genomic_DNA"/>
</dbReference>
<dbReference type="InterPro" id="IPR007396">
    <property type="entry name" value="TR_PAI2-type"/>
</dbReference>
<name>A0A3L7J134_9MICO</name>
<evidence type="ECO:0000256" key="1">
    <source>
        <dbReference type="SAM" id="MobiDB-lite"/>
    </source>
</evidence>
<reference evidence="2 3" key="1">
    <citation type="submission" date="2018-10" db="EMBL/GenBank/DDBJ databases">
        <authorList>
            <person name="Li J."/>
        </authorList>
    </citation>
    <scope>NUCLEOTIDE SEQUENCE [LARGE SCALE GENOMIC DNA]</scope>
    <source>
        <strain evidence="2 3">ZD1-4</strain>
    </source>
</reference>
<accession>A0A3L7J134</accession>
<evidence type="ECO:0000313" key="2">
    <source>
        <dbReference type="EMBL" id="RLQ84180.1"/>
    </source>
</evidence>